<dbReference type="EMBL" id="BAAAQY010000008">
    <property type="protein sequence ID" value="GAA2241572.1"/>
    <property type="molecule type" value="Genomic_DNA"/>
</dbReference>
<feature type="domain" description="Phospholipase/carboxylesterase/thioesterase" evidence="3">
    <location>
        <begin position="25"/>
        <end position="222"/>
    </location>
</feature>
<protein>
    <submittedName>
        <fullName evidence="4">Dienelactone hydrolase family protein</fullName>
    </submittedName>
</protein>
<evidence type="ECO:0000256" key="2">
    <source>
        <dbReference type="ARBA" id="ARBA00022801"/>
    </source>
</evidence>
<evidence type="ECO:0000313" key="5">
    <source>
        <dbReference type="Proteomes" id="UP001500929"/>
    </source>
</evidence>
<comment type="similarity">
    <text evidence="1">Belongs to the AB hydrolase superfamily. AB hydrolase 2 family.</text>
</comment>
<dbReference type="Gene3D" id="3.40.50.1820">
    <property type="entry name" value="alpha/beta hydrolase"/>
    <property type="match status" value="1"/>
</dbReference>
<organism evidence="4 5">
    <name type="scientific">Herbiconiux moechotypicola</name>
    <dbReference type="NCBI Taxonomy" id="637393"/>
    <lineage>
        <taxon>Bacteria</taxon>
        <taxon>Bacillati</taxon>
        <taxon>Actinomycetota</taxon>
        <taxon>Actinomycetes</taxon>
        <taxon>Micrococcales</taxon>
        <taxon>Microbacteriaceae</taxon>
        <taxon>Herbiconiux</taxon>
    </lineage>
</organism>
<gene>
    <name evidence="4" type="ORF">GCM10009851_28710</name>
</gene>
<name>A0ABP5QTB1_9MICO</name>
<evidence type="ECO:0000256" key="1">
    <source>
        <dbReference type="ARBA" id="ARBA00006499"/>
    </source>
</evidence>
<dbReference type="PANTHER" id="PTHR10655:SF17">
    <property type="entry name" value="LYSOPHOSPHOLIPASE-LIKE PROTEIN 1"/>
    <property type="match status" value="1"/>
</dbReference>
<proteinExistence type="inferred from homology"/>
<dbReference type="Proteomes" id="UP001500929">
    <property type="component" value="Unassembled WGS sequence"/>
</dbReference>
<accession>A0ABP5QTB1</accession>
<reference evidence="5" key="1">
    <citation type="journal article" date="2019" name="Int. J. Syst. Evol. Microbiol.">
        <title>The Global Catalogue of Microorganisms (GCM) 10K type strain sequencing project: providing services to taxonomists for standard genome sequencing and annotation.</title>
        <authorList>
            <consortium name="The Broad Institute Genomics Platform"/>
            <consortium name="The Broad Institute Genome Sequencing Center for Infectious Disease"/>
            <person name="Wu L."/>
            <person name="Ma J."/>
        </authorList>
    </citation>
    <scope>NUCLEOTIDE SEQUENCE [LARGE SCALE GENOMIC DNA]</scope>
    <source>
        <strain evidence="5">JCM 16117</strain>
    </source>
</reference>
<evidence type="ECO:0000259" key="3">
    <source>
        <dbReference type="Pfam" id="PF02230"/>
    </source>
</evidence>
<dbReference type="GO" id="GO:0016787">
    <property type="term" value="F:hydrolase activity"/>
    <property type="evidence" value="ECO:0007669"/>
    <property type="project" value="UniProtKB-KW"/>
</dbReference>
<evidence type="ECO:0000313" key="4">
    <source>
        <dbReference type="EMBL" id="GAA2241572.1"/>
    </source>
</evidence>
<dbReference type="InterPro" id="IPR003140">
    <property type="entry name" value="PLipase/COase/thioEstase"/>
</dbReference>
<dbReference type="RefSeq" id="WP_259479902.1">
    <property type="nucleotide sequence ID" value="NZ_BAAAQY010000008.1"/>
</dbReference>
<keyword evidence="2 4" id="KW-0378">Hydrolase</keyword>
<keyword evidence="5" id="KW-1185">Reference proteome</keyword>
<dbReference type="InterPro" id="IPR029058">
    <property type="entry name" value="AB_hydrolase_fold"/>
</dbReference>
<comment type="caution">
    <text evidence="4">The sequence shown here is derived from an EMBL/GenBank/DDBJ whole genome shotgun (WGS) entry which is preliminary data.</text>
</comment>
<sequence length="232" mass="24573">MSEYDQVQIDDAAVVWSVPWEERSERLASQPLVIVMHGRGSHEADLPTRWPHLPAGAVYASLRAPLSAAPWNMGGWTWFDLTVPGPPSRASVDAAVAAVLGWLDRVESEHGAPTAVAGLGFSQGGMMSMELLRAAPHRFAAAVDLSGVVGVGEVAGDEVLAGRRPPIFWGRDLDDPAMTAEAVGRTEAFLAGHATATERRYPGIAHSISLDELADVSEFLTSSLPIATAAQS</sequence>
<dbReference type="Pfam" id="PF02230">
    <property type="entry name" value="Abhydrolase_2"/>
    <property type="match status" value="1"/>
</dbReference>
<dbReference type="SUPFAM" id="SSF53474">
    <property type="entry name" value="alpha/beta-Hydrolases"/>
    <property type="match status" value="1"/>
</dbReference>
<dbReference type="InterPro" id="IPR050565">
    <property type="entry name" value="LYPA1-2/EST-like"/>
</dbReference>
<dbReference type="PANTHER" id="PTHR10655">
    <property type="entry name" value="LYSOPHOSPHOLIPASE-RELATED"/>
    <property type="match status" value="1"/>
</dbReference>